<gene>
    <name evidence="1" type="primary">ABCC6</name>
    <name evidence="1" type="ORF">OS493_023359</name>
</gene>
<keyword evidence="2" id="KW-1185">Reference proteome</keyword>
<name>A0A9W9ZZD1_9CNID</name>
<dbReference type="EMBL" id="MU825413">
    <property type="protein sequence ID" value="KAJ7390648.1"/>
    <property type="molecule type" value="Genomic_DNA"/>
</dbReference>
<proteinExistence type="predicted"/>
<evidence type="ECO:0000313" key="2">
    <source>
        <dbReference type="Proteomes" id="UP001163046"/>
    </source>
</evidence>
<protein>
    <submittedName>
        <fullName evidence="1">Multidrug resistance-associated protein 6</fullName>
    </submittedName>
</protein>
<comment type="caution">
    <text evidence="1">The sequence shown here is derived from an EMBL/GenBank/DDBJ whole genome shotgun (WGS) entry which is preliminary data.</text>
</comment>
<evidence type="ECO:0000313" key="1">
    <source>
        <dbReference type="EMBL" id="KAJ7390648.1"/>
    </source>
</evidence>
<organism evidence="1 2">
    <name type="scientific">Desmophyllum pertusum</name>
    <dbReference type="NCBI Taxonomy" id="174260"/>
    <lineage>
        <taxon>Eukaryota</taxon>
        <taxon>Metazoa</taxon>
        <taxon>Cnidaria</taxon>
        <taxon>Anthozoa</taxon>
        <taxon>Hexacorallia</taxon>
        <taxon>Scleractinia</taxon>
        <taxon>Caryophylliina</taxon>
        <taxon>Caryophylliidae</taxon>
        <taxon>Desmophyllum</taxon>
    </lineage>
</organism>
<dbReference type="AlphaFoldDB" id="A0A9W9ZZD1"/>
<dbReference type="Proteomes" id="UP001163046">
    <property type="component" value="Unassembled WGS sequence"/>
</dbReference>
<sequence>MFAVISRVRWRRTRWTLCDICATDHSKAELDDPDVESTGTNLVSVERVKEYSDTKTEAERIIPDSRPSSGWPQQGVVLFDHFQLRVQRWAAIGSKGNKLYGQASRKGIQSKLS</sequence>
<accession>A0A9W9ZZD1</accession>
<reference evidence="1" key="1">
    <citation type="submission" date="2023-01" db="EMBL/GenBank/DDBJ databases">
        <title>Genome assembly of the deep-sea coral Lophelia pertusa.</title>
        <authorList>
            <person name="Herrera S."/>
            <person name="Cordes E."/>
        </authorList>
    </citation>
    <scope>NUCLEOTIDE SEQUENCE</scope>
    <source>
        <strain evidence="1">USNM1676648</strain>
        <tissue evidence="1">Polyp</tissue>
    </source>
</reference>